<evidence type="ECO:0000313" key="6">
    <source>
        <dbReference type="Proteomes" id="UP001138686"/>
    </source>
</evidence>
<protein>
    <submittedName>
        <fullName evidence="5">AhpC/TSA family protein</fullName>
    </submittedName>
</protein>
<keyword evidence="3" id="KW-0676">Redox-active center</keyword>
<evidence type="ECO:0000256" key="3">
    <source>
        <dbReference type="ARBA" id="ARBA00023284"/>
    </source>
</evidence>
<reference evidence="5" key="1">
    <citation type="submission" date="2021-07" db="EMBL/GenBank/DDBJ databases">
        <title>Aureisphaera sp. CAU 1614 isolated from sea sediment.</title>
        <authorList>
            <person name="Kim W."/>
        </authorList>
    </citation>
    <scope>NUCLEOTIDE SEQUENCE</scope>
    <source>
        <strain evidence="5">CAU 1614</strain>
    </source>
</reference>
<dbReference type="GO" id="GO:0017004">
    <property type="term" value="P:cytochrome complex assembly"/>
    <property type="evidence" value="ECO:0007669"/>
    <property type="project" value="UniProtKB-KW"/>
</dbReference>
<dbReference type="GO" id="GO:0016209">
    <property type="term" value="F:antioxidant activity"/>
    <property type="evidence" value="ECO:0007669"/>
    <property type="project" value="InterPro"/>
</dbReference>
<keyword evidence="2" id="KW-1015">Disulfide bond</keyword>
<sequence length="370" mass="42301">MKRLFYSILALLFLACDEDPNSFTLKGTAYGYEDGTNVFLYELDQNSQPQIIDTLVITNQKFEEKYPKIEGTKLNFLKVENTPNNIVFFVENENINAQIFADSLASSVVTGGRQNELYNEYLTATKGFSERKLKITQDFQNAQSQQDETLFNKLRDENTALLMEESSYKRNFVKTNNNSLFSVMLLSELYRGKEFTAEETTEILEGLNPKIASSPVVTQLKKTIESAKKADVGGIAPNFEAPTPSGEMLSLNETLGKYTIIDFWASWCRPCRLENPNVVKVYEKYHDKGLNIISVSLDRTGQKDRWVQAIKDDKMDWYHVSNLQFWQDPIAQQYNVRSIPATFLLDAEGKIIDKNLRGPALERRIAQLLD</sequence>
<keyword evidence="1" id="KW-0201">Cytochrome c-type biogenesis</keyword>
<evidence type="ECO:0000313" key="5">
    <source>
        <dbReference type="EMBL" id="MBW2937453.1"/>
    </source>
</evidence>
<feature type="domain" description="Thioredoxin" evidence="4">
    <location>
        <begin position="230"/>
        <end position="370"/>
    </location>
</feature>
<proteinExistence type="predicted"/>
<evidence type="ECO:0000256" key="1">
    <source>
        <dbReference type="ARBA" id="ARBA00022748"/>
    </source>
</evidence>
<dbReference type="GO" id="GO:0016491">
    <property type="term" value="F:oxidoreductase activity"/>
    <property type="evidence" value="ECO:0007669"/>
    <property type="project" value="InterPro"/>
</dbReference>
<name>A0A9X1FMN1_9FLAO</name>
<dbReference type="PANTHER" id="PTHR42852:SF6">
    <property type="entry name" value="THIOL:DISULFIDE INTERCHANGE PROTEIN DSBE"/>
    <property type="match status" value="1"/>
</dbReference>
<keyword evidence="6" id="KW-1185">Reference proteome</keyword>
<evidence type="ECO:0000259" key="4">
    <source>
        <dbReference type="PROSITE" id="PS51352"/>
    </source>
</evidence>
<comment type="caution">
    <text evidence="5">The sequence shown here is derived from an EMBL/GenBank/DDBJ whole genome shotgun (WGS) entry which is preliminary data.</text>
</comment>
<dbReference type="CDD" id="cd02966">
    <property type="entry name" value="TlpA_like_family"/>
    <property type="match status" value="1"/>
</dbReference>
<dbReference type="InterPro" id="IPR050553">
    <property type="entry name" value="Thioredoxin_ResA/DsbE_sf"/>
</dbReference>
<dbReference type="Pfam" id="PF00578">
    <property type="entry name" value="AhpC-TSA"/>
    <property type="match status" value="1"/>
</dbReference>
<dbReference type="PANTHER" id="PTHR42852">
    <property type="entry name" value="THIOL:DISULFIDE INTERCHANGE PROTEIN DSBE"/>
    <property type="match status" value="1"/>
</dbReference>
<dbReference type="InterPro" id="IPR025380">
    <property type="entry name" value="DUF4369"/>
</dbReference>
<dbReference type="Proteomes" id="UP001138686">
    <property type="component" value="Unassembled WGS sequence"/>
</dbReference>
<organism evidence="5 6">
    <name type="scientific">Halomarinibacterium sedimenti</name>
    <dbReference type="NCBI Taxonomy" id="2857106"/>
    <lineage>
        <taxon>Bacteria</taxon>
        <taxon>Pseudomonadati</taxon>
        <taxon>Bacteroidota</taxon>
        <taxon>Flavobacteriia</taxon>
        <taxon>Flavobacteriales</taxon>
        <taxon>Flavobacteriaceae</taxon>
        <taxon>Halomarinibacterium</taxon>
    </lineage>
</organism>
<dbReference type="RefSeq" id="WP_219051879.1">
    <property type="nucleotide sequence ID" value="NZ_JAHWDP010000002.1"/>
</dbReference>
<dbReference type="InterPro" id="IPR013766">
    <property type="entry name" value="Thioredoxin_domain"/>
</dbReference>
<dbReference type="EMBL" id="JAHWDP010000002">
    <property type="protein sequence ID" value="MBW2937453.1"/>
    <property type="molecule type" value="Genomic_DNA"/>
</dbReference>
<dbReference type="PROSITE" id="PS51257">
    <property type="entry name" value="PROKAR_LIPOPROTEIN"/>
    <property type="match status" value="1"/>
</dbReference>
<accession>A0A9X1FMN1</accession>
<dbReference type="InterPro" id="IPR000866">
    <property type="entry name" value="AhpC/TSA"/>
</dbReference>
<evidence type="ECO:0000256" key="2">
    <source>
        <dbReference type="ARBA" id="ARBA00023157"/>
    </source>
</evidence>
<dbReference type="AlphaFoldDB" id="A0A9X1FMN1"/>
<gene>
    <name evidence="5" type="ORF">KXJ69_05010</name>
</gene>
<dbReference type="Pfam" id="PF14289">
    <property type="entry name" value="DUF4369"/>
    <property type="match status" value="1"/>
</dbReference>
<dbReference type="PROSITE" id="PS51352">
    <property type="entry name" value="THIOREDOXIN_2"/>
    <property type="match status" value="1"/>
</dbReference>